<dbReference type="PROSITE" id="PS50262">
    <property type="entry name" value="G_PROTEIN_RECEP_F1_2"/>
    <property type="match status" value="1"/>
</dbReference>
<keyword evidence="3 9" id="KW-0812">Transmembrane</keyword>
<dbReference type="InParanoid" id="A0A6P8IPW3"/>
<keyword evidence="7 9" id="KW-0675">Receptor</keyword>
<proteinExistence type="inferred from homology"/>
<dbReference type="PRINTS" id="PR00237">
    <property type="entry name" value="GPCRRHODOPSN"/>
</dbReference>
<dbReference type="PROSITE" id="PS00237">
    <property type="entry name" value="G_PROTEIN_RECEP_F1_1"/>
    <property type="match status" value="1"/>
</dbReference>
<dbReference type="GO" id="GO:0005886">
    <property type="term" value="C:plasma membrane"/>
    <property type="evidence" value="ECO:0007669"/>
    <property type="project" value="UniProtKB-SubCell"/>
</dbReference>
<dbReference type="Gene3D" id="1.20.1070.10">
    <property type="entry name" value="Rhodopsin 7-helix transmembrane proteins"/>
    <property type="match status" value="1"/>
</dbReference>
<keyword evidence="6 10" id="KW-0472">Membrane</keyword>
<evidence type="ECO:0000256" key="1">
    <source>
        <dbReference type="ARBA" id="ARBA00004651"/>
    </source>
</evidence>
<evidence type="ECO:0000256" key="7">
    <source>
        <dbReference type="ARBA" id="ARBA00023170"/>
    </source>
</evidence>
<keyword evidence="12" id="KW-1185">Reference proteome</keyword>
<sequence>MYRAMDAESIVIFVCLGFLALLIAGINSFVIYLVSKTPNLRSATNICLASLAMSDMMTGLVSIPLVITCSLTLDYRGICVGSDMLSRFISISTALHLLIVTLERYIQIVHALKYNSIVTINRVIAVLIATWTTSATVTIIQRAWQSSSDDSDANREDVIYGLSCVVGIVLVPLAIIAYSYLRIFVALRHQLKIIQRLNSPVERSTSLRKRKVERKAVTIFGCMILTFICCWFSYFMDGIREDIGSDQFTYPVQVEVFLMFLRFISALVNPLLYTFLKEDFKIAARSTLFKRDDYNRTSCIYQTDYTPSTDTPV</sequence>
<feature type="transmembrane region" description="Helical" evidence="10">
    <location>
        <begin position="46"/>
        <end position="73"/>
    </location>
</feature>
<dbReference type="GO" id="GO:0004930">
    <property type="term" value="F:G protein-coupled receptor activity"/>
    <property type="evidence" value="ECO:0007669"/>
    <property type="project" value="UniProtKB-KW"/>
</dbReference>
<evidence type="ECO:0000256" key="3">
    <source>
        <dbReference type="ARBA" id="ARBA00022692"/>
    </source>
</evidence>
<dbReference type="KEGG" id="aten:116303659"/>
<dbReference type="CDD" id="cd00637">
    <property type="entry name" value="7tm_classA_rhodopsin-like"/>
    <property type="match status" value="1"/>
</dbReference>
<feature type="domain" description="G-protein coupled receptors family 1 profile" evidence="11">
    <location>
        <begin position="26"/>
        <end position="273"/>
    </location>
</feature>
<evidence type="ECO:0000256" key="8">
    <source>
        <dbReference type="ARBA" id="ARBA00023224"/>
    </source>
</evidence>
<keyword evidence="4 10" id="KW-1133">Transmembrane helix</keyword>
<evidence type="ECO:0000256" key="6">
    <source>
        <dbReference type="ARBA" id="ARBA00023136"/>
    </source>
</evidence>
<dbReference type="Proteomes" id="UP000515163">
    <property type="component" value="Unplaced"/>
</dbReference>
<evidence type="ECO:0000256" key="10">
    <source>
        <dbReference type="SAM" id="Phobius"/>
    </source>
</evidence>
<keyword evidence="2" id="KW-1003">Cell membrane</keyword>
<comment type="similarity">
    <text evidence="9">Belongs to the G-protein coupled receptor 1 family.</text>
</comment>
<dbReference type="SUPFAM" id="SSF81321">
    <property type="entry name" value="Family A G protein-coupled receptor-like"/>
    <property type="match status" value="1"/>
</dbReference>
<evidence type="ECO:0000313" key="13">
    <source>
        <dbReference type="RefSeq" id="XP_031569101.1"/>
    </source>
</evidence>
<feature type="transmembrane region" description="Helical" evidence="10">
    <location>
        <begin position="12"/>
        <end position="34"/>
    </location>
</feature>
<feature type="transmembrane region" description="Helical" evidence="10">
    <location>
        <begin position="216"/>
        <end position="236"/>
    </location>
</feature>
<dbReference type="Pfam" id="PF00001">
    <property type="entry name" value="7tm_1"/>
    <property type="match status" value="1"/>
</dbReference>
<reference evidence="13" key="1">
    <citation type="submission" date="2025-08" db="UniProtKB">
        <authorList>
            <consortium name="RefSeq"/>
        </authorList>
    </citation>
    <scope>IDENTIFICATION</scope>
    <source>
        <tissue evidence="13">Tentacle</tissue>
    </source>
</reference>
<dbReference type="RefSeq" id="XP_031569101.1">
    <property type="nucleotide sequence ID" value="XM_031713241.1"/>
</dbReference>
<keyword evidence="5 9" id="KW-0297">G-protein coupled receptor</keyword>
<dbReference type="PANTHER" id="PTHR24249:SF372">
    <property type="entry name" value="G-PROTEIN COUPLED RECEPTORS FAMILY 1 PROFILE DOMAIN-CONTAINING PROTEIN"/>
    <property type="match status" value="1"/>
</dbReference>
<evidence type="ECO:0000313" key="12">
    <source>
        <dbReference type="Proteomes" id="UP000515163"/>
    </source>
</evidence>
<dbReference type="OrthoDB" id="10042731at2759"/>
<feature type="transmembrane region" description="Helical" evidence="10">
    <location>
        <begin position="123"/>
        <end position="144"/>
    </location>
</feature>
<evidence type="ECO:0000256" key="2">
    <source>
        <dbReference type="ARBA" id="ARBA00022475"/>
    </source>
</evidence>
<dbReference type="InterPro" id="IPR017452">
    <property type="entry name" value="GPCR_Rhodpsn_7TM"/>
</dbReference>
<name>A0A6P8IPW3_ACTTE</name>
<evidence type="ECO:0000259" key="11">
    <source>
        <dbReference type="PROSITE" id="PS50262"/>
    </source>
</evidence>
<comment type="subcellular location">
    <subcellularLocation>
        <location evidence="1">Cell membrane</location>
        <topology evidence="1">Multi-pass membrane protein</topology>
    </subcellularLocation>
</comment>
<feature type="transmembrane region" description="Helical" evidence="10">
    <location>
        <begin position="85"/>
        <end position="102"/>
    </location>
</feature>
<dbReference type="PANTHER" id="PTHR24249">
    <property type="entry name" value="HISTAMINE RECEPTOR-RELATED G-PROTEIN COUPLED RECEPTOR"/>
    <property type="match status" value="1"/>
</dbReference>
<organism evidence="12 13">
    <name type="scientific">Actinia tenebrosa</name>
    <name type="common">Australian red waratah sea anemone</name>
    <dbReference type="NCBI Taxonomy" id="6105"/>
    <lineage>
        <taxon>Eukaryota</taxon>
        <taxon>Metazoa</taxon>
        <taxon>Cnidaria</taxon>
        <taxon>Anthozoa</taxon>
        <taxon>Hexacorallia</taxon>
        <taxon>Actiniaria</taxon>
        <taxon>Actiniidae</taxon>
        <taxon>Actinia</taxon>
    </lineage>
</organism>
<accession>A0A6P8IPW3</accession>
<protein>
    <submittedName>
        <fullName evidence="13">Histamine H2 receptor-like</fullName>
    </submittedName>
</protein>
<feature type="transmembrane region" description="Helical" evidence="10">
    <location>
        <begin position="159"/>
        <end position="181"/>
    </location>
</feature>
<gene>
    <name evidence="13" type="primary">LOC116303659</name>
</gene>
<dbReference type="GeneID" id="116303659"/>
<evidence type="ECO:0000256" key="9">
    <source>
        <dbReference type="RuleBase" id="RU000688"/>
    </source>
</evidence>
<feature type="transmembrane region" description="Helical" evidence="10">
    <location>
        <begin position="256"/>
        <end position="276"/>
    </location>
</feature>
<keyword evidence="8 9" id="KW-0807">Transducer</keyword>
<dbReference type="InterPro" id="IPR000276">
    <property type="entry name" value="GPCR_Rhodpsn"/>
</dbReference>
<evidence type="ECO:0000256" key="4">
    <source>
        <dbReference type="ARBA" id="ARBA00022989"/>
    </source>
</evidence>
<dbReference type="AlphaFoldDB" id="A0A6P8IPW3"/>
<dbReference type="InterPro" id="IPR050569">
    <property type="entry name" value="TAAR"/>
</dbReference>
<evidence type="ECO:0000256" key="5">
    <source>
        <dbReference type="ARBA" id="ARBA00023040"/>
    </source>
</evidence>